<evidence type="ECO:0000259" key="4">
    <source>
        <dbReference type="Pfam" id="PF16113"/>
    </source>
</evidence>
<dbReference type="AlphaFoldDB" id="A0A2Z2NNT9"/>
<dbReference type="NCBIfam" id="NF004127">
    <property type="entry name" value="PRK05617.1"/>
    <property type="match status" value="1"/>
</dbReference>
<comment type="catalytic activity">
    <reaction evidence="1">
        <text>3-hydroxy-2-methylpropanoyl-CoA + H2O = 3-hydroxy-2-methylpropanoate + CoA + H(+)</text>
        <dbReference type="Rhea" id="RHEA:20888"/>
        <dbReference type="ChEBI" id="CHEBI:11805"/>
        <dbReference type="ChEBI" id="CHEBI:15377"/>
        <dbReference type="ChEBI" id="CHEBI:15378"/>
        <dbReference type="ChEBI" id="CHEBI:57287"/>
        <dbReference type="ChEBI" id="CHEBI:57340"/>
        <dbReference type="EC" id="3.1.2.4"/>
    </reaction>
</comment>
<dbReference type="InterPro" id="IPR032259">
    <property type="entry name" value="HIBYL-CoA-H"/>
</dbReference>
<dbReference type="RefSeq" id="WP_088918159.1">
    <property type="nucleotide sequence ID" value="NZ_CP018632.1"/>
</dbReference>
<keyword evidence="6" id="KW-1185">Reference proteome</keyword>
<dbReference type="GO" id="GO:0003860">
    <property type="term" value="F:3-hydroxyisobutyryl-CoA hydrolase activity"/>
    <property type="evidence" value="ECO:0007669"/>
    <property type="project" value="UniProtKB-EC"/>
</dbReference>
<dbReference type="SUPFAM" id="SSF52096">
    <property type="entry name" value="ClpP/crotonase"/>
    <property type="match status" value="1"/>
</dbReference>
<name>A0A2Z2NNT9_9GAMM</name>
<dbReference type="Proteomes" id="UP000250079">
    <property type="component" value="Chromosome"/>
</dbReference>
<accession>A0A2Z2NNT9</accession>
<evidence type="ECO:0000256" key="3">
    <source>
        <dbReference type="ARBA" id="ARBA00022801"/>
    </source>
</evidence>
<proteinExistence type="predicted"/>
<gene>
    <name evidence="5" type="primary">crt_3</name>
    <name evidence="5" type="ORF">IMCC3135_14020</name>
</gene>
<keyword evidence="3" id="KW-0378">Hydrolase</keyword>
<dbReference type="KEGG" id="gai:IMCC3135_14020"/>
<evidence type="ECO:0000313" key="5">
    <source>
        <dbReference type="EMBL" id="ASJ72889.1"/>
    </source>
</evidence>
<dbReference type="EMBL" id="CP018632">
    <property type="protein sequence ID" value="ASJ72889.1"/>
    <property type="molecule type" value="Genomic_DNA"/>
</dbReference>
<dbReference type="GO" id="GO:0006574">
    <property type="term" value="P:L-valine catabolic process"/>
    <property type="evidence" value="ECO:0007669"/>
    <property type="project" value="TreeGrafter"/>
</dbReference>
<dbReference type="GO" id="GO:0016829">
    <property type="term" value="F:lyase activity"/>
    <property type="evidence" value="ECO:0007669"/>
    <property type="project" value="UniProtKB-KW"/>
</dbReference>
<keyword evidence="5" id="KW-0456">Lyase</keyword>
<dbReference type="GO" id="GO:0005829">
    <property type="term" value="C:cytosol"/>
    <property type="evidence" value="ECO:0007669"/>
    <property type="project" value="TreeGrafter"/>
</dbReference>
<dbReference type="PANTHER" id="PTHR43176:SF3">
    <property type="entry name" value="3-HYDROXYISOBUTYRYL-COA HYDROLASE, MITOCHONDRIAL"/>
    <property type="match status" value="1"/>
</dbReference>
<dbReference type="InterPro" id="IPR029045">
    <property type="entry name" value="ClpP/crotonase-like_dom_sf"/>
</dbReference>
<dbReference type="PANTHER" id="PTHR43176">
    <property type="entry name" value="3-HYDROXYISOBUTYRYL-COA HYDROLASE-RELATED"/>
    <property type="match status" value="1"/>
</dbReference>
<dbReference type="InterPro" id="IPR045004">
    <property type="entry name" value="ECH_dom"/>
</dbReference>
<sequence length="362" mass="39120">MDTQVDTETTQAVANADVSVRVEGRVGRLTLCRPKALNALSHEMALTIEAALLEWQTDDDISLVLIDAEGEKAFCAGGDVATLYHQGKAGDVESGRQFWRDEYRLNTLIDGYAKPYVAVMDGITMGGGIGISAHGSHRIVTERSSLALPECSIGLVPDVGASHLLSQAPGHLGEFLALTGERLNASDALFVGFADYHVPVERLGALKDALIESGDVSVLDSFHESAARSVLVDRESEINRVFGAQTLVGVMESLEQLEDEWAQSAAKKIGYSSPLSLLLAFDLVRQSRSVPGIEPALTREYRFVSRAMEYGDILEGIRAALIDRDRQPNWKHASISAVPQALIDQFKDDAPGGDPDFKSLQG</sequence>
<evidence type="ECO:0000313" key="6">
    <source>
        <dbReference type="Proteomes" id="UP000250079"/>
    </source>
</evidence>
<protein>
    <recommendedName>
        <fullName evidence="2">3-hydroxyisobutyryl-CoA hydrolase</fullName>
        <ecNumber evidence="2">3.1.2.4</ecNumber>
    </recommendedName>
</protein>
<dbReference type="Pfam" id="PF16113">
    <property type="entry name" value="ECH_2"/>
    <property type="match status" value="1"/>
</dbReference>
<organism evidence="5 6">
    <name type="scientific">Granulosicoccus antarcticus IMCC3135</name>
    <dbReference type="NCBI Taxonomy" id="1192854"/>
    <lineage>
        <taxon>Bacteria</taxon>
        <taxon>Pseudomonadati</taxon>
        <taxon>Pseudomonadota</taxon>
        <taxon>Gammaproteobacteria</taxon>
        <taxon>Chromatiales</taxon>
        <taxon>Granulosicoccaceae</taxon>
        <taxon>Granulosicoccus</taxon>
    </lineage>
</organism>
<reference evidence="5 6" key="1">
    <citation type="submission" date="2016-12" db="EMBL/GenBank/DDBJ databases">
        <authorList>
            <person name="Song W.-J."/>
            <person name="Kurnit D.M."/>
        </authorList>
    </citation>
    <scope>NUCLEOTIDE SEQUENCE [LARGE SCALE GENOMIC DNA]</scope>
    <source>
        <strain evidence="5 6">IMCC3135</strain>
    </source>
</reference>
<dbReference type="CDD" id="cd06558">
    <property type="entry name" value="crotonase-like"/>
    <property type="match status" value="1"/>
</dbReference>
<dbReference type="Gene3D" id="3.90.226.10">
    <property type="entry name" value="2-enoyl-CoA Hydratase, Chain A, domain 1"/>
    <property type="match status" value="1"/>
</dbReference>
<evidence type="ECO:0000256" key="1">
    <source>
        <dbReference type="ARBA" id="ARBA00001709"/>
    </source>
</evidence>
<dbReference type="EC" id="3.1.2.4" evidence="2"/>
<evidence type="ECO:0000256" key="2">
    <source>
        <dbReference type="ARBA" id="ARBA00011915"/>
    </source>
</evidence>
<feature type="domain" description="Enoyl-CoA hydratase/isomerase" evidence="4">
    <location>
        <begin position="26"/>
        <end position="346"/>
    </location>
</feature>
<dbReference type="OrthoDB" id="9790967at2"/>